<dbReference type="SMART" id="SM00316">
    <property type="entry name" value="S1"/>
    <property type="match status" value="1"/>
</dbReference>
<dbReference type="CDD" id="cd04472">
    <property type="entry name" value="S1_PNPase"/>
    <property type="match status" value="1"/>
</dbReference>
<organism evidence="7 8">
    <name type="scientific">Candidatus Amunia macphersoniae</name>
    <dbReference type="NCBI Taxonomy" id="3127014"/>
    <lineage>
        <taxon>Bacteria</taxon>
        <taxon>Bacillati</taxon>
        <taxon>Candidatus Dormiibacterota</taxon>
        <taxon>Candidatus Dormibacteria</taxon>
        <taxon>Candidatus Aeolococcales</taxon>
        <taxon>Candidatus Aeolococcaceae</taxon>
        <taxon>Candidatus Amunia</taxon>
    </lineage>
</organism>
<dbReference type="InterPro" id="IPR036612">
    <property type="entry name" value="KH_dom_type_1_sf"/>
</dbReference>
<dbReference type="Pfam" id="PF00013">
    <property type="entry name" value="KH_1"/>
    <property type="match status" value="1"/>
</dbReference>
<dbReference type="InterPro" id="IPR003029">
    <property type="entry name" value="S1_domain"/>
</dbReference>
<dbReference type="GO" id="GO:0000175">
    <property type="term" value="F:3'-5'-RNA exonuclease activity"/>
    <property type="evidence" value="ECO:0007669"/>
    <property type="project" value="TreeGrafter"/>
</dbReference>
<dbReference type="AlphaFoldDB" id="A0A934KE82"/>
<dbReference type="SMART" id="SM00322">
    <property type="entry name" value="KH"/>
    <property type="match status" value="1"/>
</dbReference>
<accession>A0A934KE82</accession>
<evidence type="ECO:0000256" key="3">
    <source>
        <dbReference type="ARBA" id="ARBA00022842"/>
    </source>
</evidence>
<dbReference type="FunFam" id="3.30.1370.10:FF:000001">
    <property type="entry name" value="Polyribonucleotide nucleotidyltransferase"/>
    <property type="match status" value="1"/>
</dbReference>
<dbReference type="Gene3D" id="2.40.50.140">
    <property type="entry name" value="Nucleic acid-binding proteins"/>
    <property type="match status" value="1"/>
</dbReference>
<dbReference type="Gene3D" id="3.30.1370.10">
    <property type="entry name" value="K Homology domain, type 1"/>
    <property type="match status" value="1"/>
</dbReference>
<evidence type="ECO:0000313" key="7">
    <source>
        <dbReference type="EMBL" id="MBJ7609703.1"/>
    </source>
</evidence>
<dbReference type="InterPro" id="IPR012340">
    <property type="entry name" value="NA-bd_OB-fold"/>
</dbReference>
<comment type="caution">
    <text evidence="7">The sequence shown here is derived from an EMBL/GenBank/DDBJ whole genome shotgun (WGS) entry which is preliminary data.</text>
</comment>
<proteinExistence type="predicted"/>
<keyword evidence="2" id="KW-0548">Nucleotidyltransferase</keyword>
<dbReference type="GO" id="GO:0005829">
    <property type="term" value="C:cytosol"/>
    <property type="evidence" value="ECO:0007669"/>
    <property type="project" value="TreeGrafter"/>
</dbReference>
<evidence type="ECO:0000259" key="6">
    <source>
        <dbReference type="PROSITE" id="PS50126"/>
    </source>
</evidence>
<dbReference type="FunFam" id="2.40.50.140:FF:000023">
    <property type="entry name" value="Polyribonucleotide nucleotidyltransferase"/>
    <property type="match status" value="1"/>
</dbReference>
<dbReference type="GO" id="GO:0003723">
    <property type="term" value="F:RNA binding"/>
    <property type="evidence" value="ECO:0007669"/>
    <property type="project" value="UniProtKB-UniRule"/>
</dbReference>
<evidence type="ECO:0000313" key="8">
    <source>
        <dbReference type="Proteomes" id="UP000614410"/>
    </source>
</evidence>
<evidence type="ECO:0000256" key="1">
    <source>
        <dbReference type="ARBA" id="ARBA00022679"/>
    </source>
</evidence>
<dbReference type="GO" id="GO:0006402">
    <property type="term" value="P:mRNA catabolic process"/>
    <property type="evidence" value="ECO:0007669"/>
    <property type="project" value="InterPro"/>
</dbReference>
<feature type="non-terminal residue" evidence="7">
    <location>
        <position position="1"/>
    </location>
</feature>
<sequence>PWAPRIETIQINPDKIRDVIGPGGKMIRKIVEETGAQIDIEDDGRVSIASANAAAREQALAMIRDLTDDVEIGKIYKGRVARLMGFGAFVEIAPKKEGLVRIGQLAEHRVEKVEDVVNIGDEIMVKVIEVDDRGRINLSRKEAIRDLAKQQSETANAGSGGPA</sequence>
<evidence type="ECO:0000256" key="4">
    <source>
        <dbReference type="ARBA" id="ARBA00022884"/>
    </source>
</evidence>
<protein>
    <submittedName>
        <fullName evidence="7">S1 RNA-binding domain-containing protein</fullName>
    </submittedName>
</protein>
<dbReference type="PROSITE" id="PS50126">
    <property type="entry name" value="S1"/>
    <property type="match status" value="1"/>
</dbReference>
<dbReference type="InterPro" id="IPR012162">
    <property type="entry name" value="PNPase"/>
</dbReference>
<dbReference type="GO" id="GO:0004654">
    <property type="term" value="F:polyribonucleotide nucleotidyltransferase activity"/>
    <property type="evidence" value="ECO:0007669"/>
    <property type="project" value="InterPro"/>
</dbReference>
<dbReference type="SUPFAM" id="SSF54791">
    <property type="entry name" value="Eukaryotic type KH-domain (KH-domain type I)"/>
    <property type="match status" value="1"/>
</dbReference>
<dbReference type="PANTHER" id="PTHR11252:SF0">
    <property type="entry name" value="POLYRIBONUCLEOTIDE NUCLEOTIDYLTRANSFERASE 1, MITOCHONDRIAL"/>
    <property type="match status" value="1"/>
</dbReference>
<dbReference type="PANTHER" id="PTHR11252">
    <property type="entry name" value="POLYRIBONUCLEOTIDE NUCLEOTIDYLTRANSFERASE"/>
    <property type="match status" value="1"/>
</dbReference>
<dbReference type="InterPro" id="IPR004087">
    <property type="entry name" value="KH_dom"/>
</dbReference>
<evidence type="ECO:0000256" key="2">
    <source>
        <dbReference type="ARBA" id="ARBA00022695"/>
    </source>
</evidence>
<keyword evidence="4 5" id="KW-0694">RNA-binding</keyword>
<evidence type="ECO:0000256" key="5">
    <source>
        <dbReference type="PROSITE-ProRule" id="PRU00117"/>
    </source>
</evidence>
<keyword evidence="3" id="KW-0460">Magnesium</keyword>
<reference evidence="7 8" key="1">
    <citation type="submission" date="2020-10" db="EMBL/GenBank/DDBJ databases">
        <title>Ca. Dormibacterota MAGs.</title>
        <authorList>
            <person name="Montgomery K."/>
        </authorList>
    </citation>
    <scope>NUCLEOTIDE SEQUENCE [LARGE SCALE GENOMIC DNA]</scope>
    <source>
        <strain evidence="7">Mitchell_Peninsula_5</strain>
    </source>
</reference>
<dbReference type="SUPFAM" id="SSF50249">
    <property type="entry name" value="Nucleic acid-binding proteins"/>
    <property type="match status" value="1"/>
</dbReference>
<name>A0A934KE82_9BACT</name>
<keyword evidence="1" id="KW-0808">Transferase</keyword>
<feature type="domain" description="S1 motif" evidence="6">
    <location>
        <begin position="73"/>
        <end position="141"/>
    </location>
</feature>
<gene>
    <name evidence="7" type="ORF">JF887_09805</name>
</gene>
<dbReference type="InterPro" id="IPR004088">
    <property type="entry name" value="KH_dom_type_1"/>
</dbReference>
<dbReference type="CDD" id="cd02393">
    <property type="entry name" value="KH-I_PNPase"/>
    <property type="match status" value="1"/>
</dbReference>
<dbReference type="Proteomes" id="UP000614410">
    <property type="component" value="Unassembled WGS sequence"/>
</dbReference>
<dbReference type="PROSITE" id="PS50084">
    <property type="entry name" value="KH_TYPE_1"/>
    <property type="match status" value="1"/>
</dbReference>
<dbReference type="Pfam" id="PF00575">
    <property type="entry name" value="S1"/>
    <property type="match status" value="1"/>
</dbReference>
<dbReference type="EMBL" id="JAEKNN010000050">
    <property type="protein sequence ID" value="MBJ7609703.1"/>
    <property type="molecule type" value="Genomic_DNA"/>
</dbReference>